<evidence type="ECO:0000256" key="2">
    <source>
        <dbReference type="ARBA" id="ARBA00022679"/>
    </source>
</evidence>
<keyword evidence="1 9" id="KW-0489">Methyltransferase</keyword>
<keyword evidence="3" id="KW-0560">Oxidoreductase</keyword>
<dbReference type="STRING" id="1301098.PKB_4009"/>
<evidence type="ECO:0000256" key="5">
    <source>
        <dbReference type="ARBA" id="ARBA00037882"/>
    </source>
</evidence>
<feature type="domain" description="DinB-like" evidence="8">
    <location>
        <begin position="12"/>
        <end position="142"/>
    </location>
</feature>
<dbReference type="GO" id="GO:0032259">
    <property type="term" value="P:methylation"/>
    <property type="evidence" value="ECO:0007669"/>
    <property type="project" value="UniProtKB-KW"/>
</dbReference>
<dbReference type="PATRIC" id="fig|1301098.3.peg.4013"/>
<dbReference type="PANTHER" id="PTHR43397">
    <property type="entry name" value="ERGOTHIONEINE BIOSYNTHESIS PROTEIN 1"/>
    <property type="match status" value="1"/>
</dbReference>
<evidence type="ECO:0000259" key="6">
    <source>
        <dbReference type="Pfam" id="PF03781"/>
    </source>
</evidence>
<dbReference type="InterPro" id="IPR029063">
    <property type="entry name" value="SAM-dependent_MTases_sf"/>
</dbReference>
<dbReference type="InterPro" id="IPR042095">
    <property type="entry name" value="SUMF_sf"/>
</dbReference>
<dbReference type="HOGENOM" id="CLU_022534_0_0_6"/>
<dbReference type="eggNOG" id="COG1262">
    <property type="taxonomic scope" value="Bacteria"/>
</dbReference>
<dbReference type="SUPFAM" id="SSF56436">
    <property type="entry name" value="C-type lectin-like"/>
    <property type="match status" value="1"/>
</dbReference>
<proteinExistence type="predicted"/>
<keyword evidence="10" id="KW-1185">Reference proteome</keyword>
<dbReference type="RefSeq" id="WP_043253760.1">
    <property type="nucleotide sequence ID" value="NZ_HG322950.1"/>
</dbReference>
<evidence type="ECO:0000313" key="10">
    <source>
        <dbReference type="Proteomes" id="UP000025241"/>
    </source>
</evidence>
<dbReference type="Pfam" id="PF10017">
    <property type="entry name" value="Methyltransf_33"/>
    <property type="match status" value="1"/>
</dbReference>
<dbReference type="Gene3D" id="3.90.1580.10">
    <property type="entry name" value="paralog of FGE (formylglycine-generating enzyme)"/>
    <property type="match status" value="2"/>
</dbReference>
<sequence>MLRKATPLAERYRQVREASELLLAPLGAEDAQVQSMPDASPAKWHVGHVTWFFETFLLQPNLAGYEPFDASFAYLFNSYYEALGPRQPRPQRGVLTRPPLQRVLDYRHHVDRHMQQLLAEAPDDSLRDLVLLGLAHEEQHQELLLMDILHLFSCSPLAPAYGEGFAPSRCGPPRFHVIRGGLLGIGHAGEGFAFDNEEPAHRCFLAPFQIAESLVSNREWLAFIDDGGYQRAELWLSDGWAKVREEGWEAPLYWRRQADGWHEFGLQGLQPLDLDAPVLHVSYYEASAYAEWAGARLPTEAEWEVAAFDGRLRQLYDAAWQWTQSAYAPYPGFRPKAGAVGEYNGKFMVSQMVLRGGACITPPGHSRPSYRNFFYPDKRWMFAGVRLARDLAGQADLEPQAREMLEDLEAGFSLTPKQLSPKYFYDATGSELFEAICRTREYYPTRSETALLARIAPSIAAHVAADTTLVEFGSGASEKTCLLLDAAPQLRRYVPIDISPAALDKAAARLQRDYPTLEIEPLHADFTRLEALPESLRDGVRLGFFPGSTIGNFDPDEALGFLHAAHGLLGANSTFVIGVDLRKDVDVLEAAYNDAGGVTARFNLNLLQRINRELQADFQLDQFEHLAFWNAELGRIEMHLVSRCEQVVRITGVDYRFAAGERLHTENSYKYALDDFAELAERAGWLVREHWVSAEPQFAVFRLQA</sequence>
<dbReference type="NCBIfam" id="TIGR03438">
    <property type="entry name" value="egtD_ergothio"/>
    <property type="match status" value="1"/>
</dbReference>
<name>A0A024HLM3_PSEKB</name>
<dbReference type="Proteomes" id="UP000025241">
    <property type="component" value="Chromosome I"/>
</dbReference>
<evidence type="ECO:0000259" key="8">
    <source>
        <dbReference type="Pfam" id="PF12867"/>
    </source>
</evidence>
<accession>A0A024HLM3</accession>
<dbReference type="Gene3D" id="3.40.50.150">
    <property type="entry name" value="Vaccinia Virus protein VP39"/>
    <property type="match status" value="1"/>
</dbReference>
<dbReference type="InterPro" id="IPR051128">
    <property type="entry name" value="EgtD_Methyltrsf_superfamily"/>
</dbReference>
<dbReference type="InterPro" id="IPR016187">
    <property type="entry name" value="CTDL_fold"/>
</dbReference>
<dbReference type="EMBL" id="HG322950">
    <property type="protein sequence ID" value="CDF85338.1"/>
    <property type="molecule type" value="Genomic_DNA"/>
</dbReference>
<comment type="pathway">
    <text evidence="5">Amino-acid biosynthesis; ergothioneine biosynthesis.</text>
</comment>
<dbReference type="NCBIfam" id="TIGR03440">
    <property type="entry name" value="egtB_TIGR03440"/>
    <property type="match status" value="1"/>
</dbReference>
<keyword evidence="4" id="KW-0408">Iron</keyword>
<dbReference type="eggNOG" id="COG4301">
    <property type="taxonomic scope" value="Bacteria"/>
</dbReference>
<evidence type="ECO:0000256" key="4">
    <source>
        <dbReference type="ARBA" id="ARBA00023004"/>
    </source>
</evidence>
<dbReference type="KEGG" id="pkc:PKB_4009"/>
<evidence type="ECO:0000313" key="9">
    <source>
        <dbReference type="EMBL" id="CDF85338.1"/>
    </source>
</evidence>
<feature type="domain" description="Histidine-specific methyltransferase SAM-dependent" evidence="7">
    <location>
        <begin position="406"/>
        <end position="704"/>
    </location>
</feature>
<dbReference type="GO" id="GO:0008168">
    <property type="term" value="F:methyltransferase activity"/>
    <property type="evidence" value="ECO:0007669"/>
    <property type="project" value="UniProtKB-KW"/>
</dbReference>
<gene>
    <name evidence="9" type="ORF">PKB_4009</name>
</gene>
<reference evidence="9 10" key="2">
    <citation type="submission" date="2014-05" db="EMBL/GenBank/DDBJ databases">
        <title>Genome sequence of the 3-chlorobenzoate degrading bacterium Pseudomonas knackmussii B13 shows multiple evidence for horizontal gene transfer.</title>
        <authorList>
            <person name="Miyazaki R."/>
            <person name="Bertelli C."/>
            <person name="Falquet L."/>
            <person name="Robinson-Rechavi M."/>
            <person name="Gharib W."/>
            <person name="Roy S."/>
            <person name="Van der Meer J.R."/>
        </authorList>
    </citation>
    <scope>NUCLEOTIDE SEQUENCE [LARGE SCALE GENOMIC DNA]</scope>
    <source>
        <strain evidence="9 10">B13</strain>
    </source>
</reference>
<evidence type="ECO:0000256" key="1">
    <source>
        <dbReference type="ARBA" id="ARBA00022603"/>
    </source>
</evidence>
<dbReference type="PANTHER" id="PTHR43397:SF1">
    <property type="entry name" value="ERGOTHIONEINE BIOSYNTHESIS PROTEIN 1"/>
    <property type="match status" value="1"/>
</dbReference>
<evidence type="ECO:0000259" key="7">
    <source>
        <dbReference type="Pfam" id="PF10017"/>
    </source>
</evidence>
<evidence type="ECO:0000256" key="3">
    <source>
        <dbReference type="ARBA" id="ARBA00023002"/>
    </source>
</evidence>
<dbReference type="InterPro" id="IPR017806">
    <property type="entry name" value="EgtB"/>
</dbReference>
<feature type="domain" description="Sulfatase-modifying factor enzyme-like" evidence="6">
    <location>
        <begin position="177"/>
        <end position="316"/>
    </location>
</feature>
<dbReference type="InterPro" id="IPR005532">
    <property type="entry name" value="SUMF_dom"/>
</dbReference>
<dbReference type="AlphaFoldDB" id="A0A024HLM3"/>
<dbReference type="SUPFAM" id="SSF53335">
    <property type="entry name" value="S-adenosyl-L-methionine-dependent methyltransferases"/>
    <property type="match status" value="1"/>
</dbReference>
<protein>
    <submittedName>
        <fullName evidence="9">Methyltransferase</fullName>
    </submittedName>
</protein>
<dbReference type="InterPro" id="IPR019257">
    <property type="entry name" value="MeTrfase_dom"/>
</dbReference>
<dbReference type="InterPro" id="IPR034660">
    <property type="entry name" value="DinB/YfiT-like"/>
</dbReference>
<dbReference type="SUPFAM" id="SSF109854">
    <property type="entry name" value="DinB/YfiT-like putative metalloenzymes"/>
    <property type="match status" value="1"/>
</dbReference>
<dbReference type="InterPro" id="IPR024775">
    <property type="entry name" value="DinB-like"/>
</dbReference>
<dbReference type="Pfam" id="PF03781">
    <property type="entry name" value="FGE-sulfatase"/>
    <property type="match status" value="1"/>
</dbReference>
<keyword evidence="2 9" id="KW-0808">Transferase</keyword>
<dbReference type="GO" id="GO:0052699">
    <property type="term" value="P:ergothioneine biosynthetic process"/>
    <property type="evidence" value="ECO:0007669"/>
    <property type="project" value="InterPro"/>
</dbReference>
<reference evidence="9 10" key="1">
    <citation type="submission" date="2013-03" db="EMBL/GenBank/DDBJ databases">
        <authorList>
            <person name="Linke B."/>
        </authorList>
    </citation>
    <scope>NUCLEOTIDE SEQUENCE [LARGE SCALE GENOMIC DNA]</scope>
    <source>
        <strain evidence="9 10">B13</strain>
    </source>
</reference>
<dbReference type="InterPro" id="IPR035094">
    <property type="entry name" value="EgtD"/>
</dbReference>
<organism evidence="9 10">
    <name type="scientific">Pseudomonas knackmussii (strain DSM 6978 / CCUG 54928 / LMG 23759 / B13)</name>
    <dbReference type="NCBI Taxonomy" id="1301098"/>
    <lineage>
        <taxon>Bacteria</taxon>
        <taxon>Pseudomonadati</taxon>
        <taxon>Pseudomonadota</taxon>
        <taxon>Gammaproteobacteria</taxon>
        <taxon>Pseudomonadales</taxon>
        <taxon>Pseudomonadaceae</taxon>
        <taxon>Pseudomonas</taxon>
    </lineage>
</organism>
<dbReference type="OrthoDB" id="9768004at2"/>
<dbReference type="Pfam" id="PF12867">
    <property type="entry name" value="DinB_2"/>
    <property type="match status" value="1"/>
</dbReference>